<accession>A0A7W8LQF9</accession>
<dbReference type="AlphaFoldDB" id="A0A7W8LQF9"/>
<dbReference type="EMBL" id="JACHFN010000007">
    <property type="protein sequence ID" value="MBB5234694.1"/>
    <property type="molecule type" value="Genomic_DNA"/>
</dbReference>
<name>A0A7W8LQF9_9DEIO</name>
<evidence type="ECO:0000313" key="1">
    <source>
        <dbReference type="EMBL" id="MBB5234694.1"/>
    </source>
</evidence>
<reference evidence="1 2" key="1">
    <citation type="submission" date="2020-08" db="EMBL/GenBank/DDBJ databases">
        <title>Genomic Encyclopedia of Type Strains, Phase IV (KMG-IV): sequencing the most valuable type-strain genomes for metagenomic binning, comparative biology and taxonomic classification.</title>
        <authorList>
            <person name="Goeker M."/>
        </authorList>
    </citation>
    <scope>NUCLEOTIDE SEQUENCE [LARGE SCALE GENOMIC DNA]</scope>
    <source>
        <strain evidence="1 2">DSM 101791</strain>
    </source>
</reference>
<dbReference type="RefSeq" id="WP_246363285.1">
    <property type="nucleotide sequence ID" value="NZ_JACHFN010000007.1"/>
</dbReference>
<dbReference type="Proteomes" id="UP000525389">
    <property type="component" value="Unassembled WGS sequence"/>
</dbReference>
<dbReference type="Gene3D" id="3.40.50.360">
    <property type="match status" value="1"/>
</dbReference>
<evidence type="ECO:0000313" key="2">
    <source>
        <dbReference type="Proteomes" id="UP000525389"/>
    </source>
</evidence>
<comment type="caution">
    <text evidence="1">The sequence shown here is derived from an EMBL/GenBank/DDBJ whole genome shotgun (WGS) entry which is preliminary data.</text>
</comment>
<organism evidence="1 2">
    <name type="scientific">Deinococcus budaensis</name>
    <dbReference type="NCBI Taxonomy" id="1665626"/>
    <lineage>
        <taxon>Bacteria</taxon>
        <taxon>Thermotogati</taxon>
        <taxon>Deinococcota</taxon>
        <taxon>Deinococci</taxon>
        <taxon>Deinococcales</taxon>
        <taxon>Deinococcaceae</taxon>
        <taxon>Deinococcus</taxon>
    </lineage>
</organism>
<sequence>MNTLVVYDSQHGNTERVVQAIGRALGTPGEAQAVRVGEVSPGRLTGLELLVGSPTQRFRPTPAITGWLRSIPANGLGGAGVAAFDTRIPVAEAGSVLPGFFARLAGPGAYAAQHIAEGVSPPR</sequence>
<protein>
    <submittedName>
        <fullName evidence="1">Flavorubredoxin</fullName>
    </submittedName>
</protein>
<proteinExistence type="predicted"/>
<gene>
    <name evidence="1" type="ORF">HNQ09_002137</name>
</gene>
<dbReference type="InterPro" id="IPR029039">
    <property type="entry name" value="Flavoprotein-like_sf"/>
</dbReference>
<keyword evidence="2" id="KW-1185">Reference proteome</keyword>
<dbReference type="SUPFAM" id="SSF52218">
    <property type="entry name" value="Flavoproteins"/>
    <property type="match status" value="1"/>
</dbReference>